<comment type="similarity">
    <text evidence="1">Belongs to the NmrA-type oxidoreductase family.</text>
</comment>
<name>A0ABR1NS84_DIAER</name>
<dbReference type="PANTHER" id="PTHR42748:SF26">
    <property type="entry name" value="NMRA-LIKE DOMAIN-CONTAINING PROTEIN"/>
    <property type="match status" value="1"/>
</dbReference>
<dbReference type="SUPFAM" id="SSF51735">
    <property type="entry name" value="NAD(P)-binding Rossmann-fold domains"/>
    <property type="match status" value="1"/>
</dbReference>
<feature type="domain" description="NmrA-like" evidence="3">
    <location>
        <begin position="8"/>
        <end position="313"/>
    </location>
</feature>
<dbReference type="InterPro" id="IPR051164">
    <property type="entry name" value="NmrA-like_oxidored"/>
</dbReference>
<dbReference type="InterPro" id="IPR036291">
    <property type="entry name" value="NAD(P)-bd_dom_sf"/>
</dbReference>
<evidence type="ECO:0000256" key="1">
    <source>
        <dbReference type="ARBA" id="ARBA00006328"/>
    </source>
</evidence>
<accession>A0ABR1NS84</accession>
<dbReference type="EMBL" id="JAKNSF020000127">
    <property type="protein sequence ID" value="KAK7713215.1"/>
    <property type="molecule type" value="Genomic_DNA"/>
</dbReference>
<gene>
    <name evidence="4" type="ORF">SLS63_012118</name>
</gene>
<dbReference type="Pfam" id="PF05368">
    <property type="entry name" value="NmrA"/>
    <property type="match status" value="1"/>
</dbReference>
<organism evidence="4 5">
    <name type="scientific">Diaporthe eres</name>
    <name type="common">Phomopsis oblonga</name>
    <dbReference type="NCBI Taxonomy" id="83184"/>
    <lineage>
        <taxon>Eukaryota</taxon>
        <taxon>Fungi</taxon>
        <taxon>Dikarya</taxon>
        <taxon>Ascomycota</taxon>
        <taxon>Pezizomycotina</taxon>
        <taxon>Sordariomycetes</taxon>
        <taxon>Sordariomycetidae</taxon>
        <taxon>Diaporthales</taxon>
        <taxon>Diaporthaceae</taxon>
        <taxon>Diaporthe</taxon>
        <taxon>Diaporthe eres species complex</taxon>
    </lineage>
</organism>
<evidence type="ECO:0000313" key="4">
    <source>
        <dbReference type="EMBL" id="KAK7713215.1"/>
    </source>
</evidence>
<protein>
    <recommendedName>
        <fullName evidence="3">NmrA-like domain-containing protein</fullName>
    </recommendedName>
</protein>
<proteinExistence type="inferred from homology"/>
<dbReference type="PANTHER" id="PTHR42748">
    <property type="entry name" value="NITROGEN METABOLITE REPRESSION PROTEIN NMRA FAMILY MEMBER"/>
    <property type="match status" value="1"/>
</dbReference>
<dbReference type="InterPro" id="IPR008030">
    <property type="entry name" value="NmrA-like"/>
</dbReference>
<dbReference type="Proteomes" id="UP001430848">
    <property type="component" value="Unassembled WGS sequence"/>
</dbReference>
<keyword evidence="2" id="KW-0521">NADP</keyword>
<sequence>MSTTAGPKLVVVIGATGNQGGSVARRFLREGPDRFRVRGLTRDPGSGPAKDLTALGAEVVRADLNDVQSLKAAFKGANVIFSVTNYWEPFFPPNIEASRAQVKALGLGGVREYAGRVELAQGRNIADAAAATVDSLDANGFIASTLSHAERCSSGRFKELYHFDAKAEVFPYYVREKHPALAAKMSCVQTGYFMTSHRILPDSYFVKLQDGSFETRFCTDPGRLIPQLDPVADMGTFVYAVYQMSSWCGKEYMAEGTTCTWPEWIAAWSKATGKPAKYCEVPREVMVKACGDEDFGGEIADMYDYASNPGYDGGKALLRAEDLQKNWMMKQDWSSVLAKSTVDSD</sequence>
<comment type="caution">
    <text evidence="4">The sequence shown here is derived from an EMBL/GenBank/DDBJ whole genome shotgun (WGS) entry which is preliminary data.</text>
</comment>
<evidence type="ECO:0000256" key="2">
    <source>
        <dbReference type="ARBA" id="ARBA00022857"/>
    </source>
</evidence>
<dbReference type="Gene3D" id="3.40.50.720">
    <property type="entry name" value="NAD(P)-binding Rossmann-like Domain"/>
    <property type="match status" value="1"/>
</dbReference>
<reference evidence="4 5" key="1">
    <citation type="submission" date="2024-02" db="EMBL/GenBank/DDBJ databases">
        <title>De novo assembly and annotation of 12 fungi associated with fruit tree decline syndrome in Ontario, Canada.</title>
        <authorList>
            <person name="Sulman M."/>
            <person name="Ellouze W."/>
            <person name="Ilyukhin E."/>
        </authorList>
    </citation>
    <scope>NUCLEOTIDE SEQUENCE [LARGE SCALE GENOMIC DNA]</scope>
    <source>
        <strain evidence="4 5">M169</strain>
    </source>
</reference>
<evidence type="ECO:0000313" key="5">
    <source>
        <dbReference type="Proteomes" id="UP001430848"/>
    </source>
</evidence>
<evidence type="ECO:0000259" key="3">
    <source>
        <dbReference type="Pfam" id="PF05368"/>
    </source>
</evidence>
<dbReference type="Gene3D" id="3.90.25.10">
    <property type="entry name" value="UDP-galactose 4-epimerase, domain 1"/>
    <property type="match status" value="1"/>
</dbReference>
<keyword evidence="5" id="KW-1185">Reference proteome</keyword>